<reference evidence="3" key="1">
    <citation type="submission" date="2022-04" db="EMBL/GenBank/DDBJ databases">
        <authorList>
            <person name="Forde T."/>
        </authorList>
    </citation>
    <scope>NUCLEOTIDE SEQUENCE</scope>
    <source>
        <strain evidence="3">A18Y016a</strain>
        <strain evidence="4">A18Y020d</strain>
    </source>
</reference>
<organism evidence="3 6">
    <name type="scientific">Erysipelothrix amsterdamensis</name>
    <dbReference type="NCBI Taxonomy" id="2929157"/>
    <lineage>
        <taxon>Bacteria</taxon>
        <taxon>Bacillati</taxon>
        <taxon>Bacillota</taxon>
        <taxon>Erysipelotrichia</taxon>
        <taxon>Erysipelotrichales</taxon>
        <taxon>Erysipelotrichaceae</taxon>
        <taxon>Erysipelothrix</taxon>
    </lineage>
</organism>
<evidence type="ECO:0000313" key="5">
    <source>
        <dbReference type="Proteomes" id="UP001154095"/>
    </source>
</evidence>
<dbReference type="PANTHER" id="PTHR48100:SF1">
    <property type="entry name" value="HISTIDINE PHOSPHATASE FAMILY PROTEIN-RELATED"/>
    <property type="match status" value="1"/>
</dbReference>
<dbReference type="Proteomes" id="UP001154095">
    <property type="component" value="Chromosome"/>
</dbReference>
<dbReference type="SUPFAM" id="SSF53254">
    <property type="entry name" value="Phosphoglycerate mutase-like"/>
    <property type="match status" value="1"/>
</dbReference>
<dbReference type="PIRSF" id="PIRSF000709">
    <property type="entry name" value="6PFK_2-Ptase"/>
    <property type="match status" value="1"/>
</dbReference>
<evidence type="ECO:0000313" key="3">
    <source>
        <dbReference type="EMBL" id="CAH2760637.1"/>
    </source>
</evidence>
<name>A0AAU9VEI2_9FIRM</name>
<evidence type="ECO:0000256" key="1">
    <source>
        <dbReference type="PIRSR" id="PIRSR613078-1"/>
    </source>
</evidence>
<evidence type="ECO:0000256" key="2">
    <source>
        <dbReference type="PIRSR" id="PIRSR613078-2"/>
    </source>
</evidence>
<dbReference type="Gene3D" id="3.40.50.1240">
    <property type="entry name" value="Phosphoglycerate mutase-like"/>
    <property type="match status" value="1"/>
</dbReference>
<keyword evidence="5" id="KW-1185">Reference proteome</keyword>
<dbReference type="InterPro" id="IPR013078">
    <property type="entry name" value="His_Pase_superF_clade-1"/>
</dbReference>
<dbReference type="PANTHER" id="PTHR48100">
    <property type="entry name" value="BROAD-SPECIFICITY PHOSPHATASE YOR283W-RELATED"/>
    <property type="match status" value="1"/>
</dbReference>
<gene>
    <name evidence="3" type="primary">cobC_1</name>
    <name evidence="4" type="synonym">cobC_2</name>
    <name evidence="3" type="ORF">ERYAMS2_00271</name>
    <name evidence="4" type="ORF">ERYAMS_01829</name>
</gene>
<dbReference type="Proteomes" id="UP001154111">
    <property type="component" value="Chromosome"/>
</dbReference>
<dbReference type="AlphaFoldDB" id="A0AAU9VEI2"/>
<dbReference type="RefSeq" id="WP_254007035.1">
    <property type="nucleotide sequence ID" value="NZ_OW659477.1"/>
</dbReference>
<dbReference type="InterPro" id="IPR029033">
    <property type="entry name" value="His_PPase_superfam"/>
</dbReference>
<feature type="active site" description="Proton donor/acceptor" evidence="1">
    <location>
        <position position="81"/>
    </location>
</feature>
<dbReference type="GO" id="GO:0043755">
    <property type="term" value="F:alpha-ribazole phosphatase activity"/>
    <property type="evidence" value="ECO:0007669"/>
    <property type="project" value="UniProtKB-EC"/>
</dbReference>
<dbReference type="EMBL" id="OW659477">
    <property type="protein sequence ID" value="CAH2760637.1"/>
    <property type="molecule type" value="Genomic_DNA"/>
</dbReference>
<proteinExistence type="predicted"/>
<sequence>MKIVLVRHGYTTSNEEGTYSGWSDVHLSKQGIEDLKQYKLEYAYPKTERYYTSDLTRTIDTFEILYGKETPIYESSKELREIYFGDYEDVHGDDVSENYFDGFLINKRIAHGETLTEFSYRIISKLECILKDMKANSVESSTIVCHSGVIKTLLIFLENRPFLDFREIHAPNGMGYILDVDFDDSLNRIILNNVEELPKK</sequence>
<dbReference type="InterPro" id="IPR050275">
    <property type="entry name" value="PGM_Phosphatase"/>
</dbReference>
<dbReference type="CDD" id="cd07067">
    <property type="entry name" value="HP_PGM_like"/>
    <property type="match status" value="1"/>
</dbReference>
<dbReference type="GO" id="GO:0005737">
    <property type="term" value="C:cytoplasm"/>
    <property type="evidence" value="ECO:0007669"/>
    <property type="project" value="TreeGrafter"/>
</dbReference>
<feature type="active site" description="Tele-phosphohistidine intermediate" evidence="1">
    <location>
        <position position="8"/>
    </location>
</feature>
<evidence type="ECO:0000313" key="4">
    <source>
        <dbReference type="EMBL" id="CAH2763928.1"/>
    </source>
</evidence>
<protein>
    <submittedName>
        <fullName evidence="3">Histidine phosphatase family protein</fullName>
        <ecNumber evidence="3">3.1.3.73</ecNumber>
    </submittedName>
</protein>
<keyword evidence="3" id="KW-0378">Hydrolase</keyword>
<dbReference type="SMART" id="SM00855">
    <property type="entry name" value="PGAM"/>
    <property type="match status" value="1"/>
</dbReference>
<feature type="binding site" evidence="2">
    <location>
        <position position="57"/>
    </location>
    <ligand>
        <name>substrate</name>
    </ligand>
</feature>
<feature type="binding site" evidence="2">
    <location>
        <begin position="7"/>
        <end position="14"/>
    </location>
    <ligand>
        <name>substrate</name>
    </ligand>
</feature>
<accession>A0AAU9VEI2</accession>
<dbReference type="Pfam" id="PF00300">
    <property type="entry name" value="His_Phos_1"/>
    <property type="match status" value="1"/>
</dbReference>
<dbReference type="EMBL" id="OW659496">
    <property type="protein sequence ID" value="CAH2763928.1"/>
    <property type="molecule type" value="Genomic_DNA"/>
</dbReference>
<evidence type="ECO:0000313" key="6">
    <source>
        <dbReference type="Proteomes" id="UP001154111"/>
    </source>
</evidence>
<dbReference type="EC" id="3.1.3.73" evidence="3"/>